<evidence type="ECO:0000313" key="1">
    <source>
        <dbReference type="EMBL" id="OGE38419.1"/>
    </source>
</evidence>
<organism evidence="1 2">
    <name type="scientific">Candidatus Daviesbacteria bacterium RIFCSPHIGHO2_12_FULL_37_11</name>
    <dbReference type="NCBI Taxonomy" id="1797777"/>
    <lineage>
        <taxon>Bacteria</taxon>
        <taxon>Candidatus Daviesiibacteriota</taxon>
    </lineage>
</organism>
<dbReference type="AlphaFoldDB" id="A0A1F5KC06"/>
<reference evidence="1 2" key="1">
    <citation type="journal article" date="2016" name="Nat. Commun.">
        <title>Thousands of microbial genomes shed light on interconnected biogeochemical processes in an aquifer system.</title>
        <authorList>
            <person name="Anantharaman K."/>
            <person name="Brown C.T."/>
            <person name="Hug L.A."/>
            <person name="Sharon I."/>
            <person name="Castelle C.J."/>
            <person name="Probst A.J."/>
            <person name="Thomas B.C."/>
            <person name="Singh A."/>
            <person name="Wilkins M.J."/>
            <person name="Karaoz U."/>
            <person name="Brodie E.L."/>
            <person name="Williams K.H."/>
            <person name="Hubbard S.S."/>
            <person name="Banfield J.F."/>
        </authorList>
    </citation>
    <scope>NUCLEOTIDE SEQUENCE [LARGE SCALE GENOMIC DNA]</scope>
</reference>
<accession>A0A1F5KC06</accession>
<protein>
    <submittedName>
        <fullName evidence="1">Uncharacterized protein</fullName>
    </submittedName>
</protein>
<dbReference type="Proteomes" id="UP000176527">
    <property type="component" value="Unassembled WGS sequence"/>
</dbReference>
<dbReference type="EMBL" id="MFDE01000021">
    <property type="protein sequence ID" value="OGE38419.1"/>
    <property type="molecule type" value="Genomic_DNA"/>
</dbReference>
<comment type="caution">
    <text evidence="1">The sequence shown here is derived from an EMBL/GenBank/DDBJ whole genome shotgun (WGS) entry which is preliminary data.</text>
</comment>
<gene>
    <name evidence="1" type="ORF">A3F00_04000</name>
</gene>
<name>A0A1F5KC06_9BACT</name>
<sequence length="86" mass="10136">MKEGYTSIPCIRAVELDCKRICTLFPTSSTVFWEIVYKTENTPEEERRKLFEDSSLEESREPIEFIEQILKQTGNIYLCRSYLEGC</sequence>
<proteinExistence type="predicted"/>
<evidence type="ECO:0000313" key="2">
    <source>
        <dbReference type="Proteomes" id="UP000176527"/>
    </source>
</evidence>